<evidence type="ECO:0000256" key="3">
    <source>
        <dbReference type="ARBA" id="ARBA00022741"/>
    </source>
</evidence>
<keyword evidence="8" id="KW-1185">Reference proteome</keyword>
<dbReference type="GO" id="GO:0005524">
    <property type="term" value="F:ATP binding"/>
    <property type="evidence" value="ECO:0007669"/>
    <property type="project" value="UniProtKB-KW"/>
</dbReference>
<dbReference type="GO" id="GO:0004674">
    <property type="term" value="F:protein serine/threonine kinase activity"/>
    <property type="evidence" value="ECO:0007669"/>
    <property type="project" value="UniProtKB-KW"/>
</dbReference>
<proteinExistence type="predicted"/>
<dbReference type="Pfam" id="PF00069">
    <property type="entry name" value="Pkinase"/>
    <property type="match status" value="1"/>
</dbReference>
<evidence type="ECO:0000256" key="4">
    <source>
        <dbReference type="ARBA" id="ARBA00022777"/>
    </source>
</evidence>
<evidence type="ECO:0000256" key="1">
    <source>
        <dbReference type="ARBA" id="ARBA00022527"/>
    </source>
</evidence>
<keyword evidence="1" id="KW-0723">Serine/threonine-protein kinase</keyword>
<keyword evidence="5" id="KW-0067">ATP-binding</keyword>
<protein>
    <submittedName>
        <fullName evidence="7">CMGC/MAPK protein kinase</fullName>
    </submittedName>
</protein>
<name>A0A225UY19_9STRA</name>
<comment type="caution">
    <text evidence="7">The sequence shown here is derived from an EMBL/GenBank/DDBJ whole genome shotgun (WGS) entry which is preliminary data.</text>
</comment>
<sequence>MYIITELTETDLPWVIYSMQPMSDDHVKYFFIPDAVRAASHHSAGVLHRYMKPSNILLSANCDLKVCNFGLARGGVGSSSGVHQELPQLGELTEYVVTRWYRAHVELIACTTLCIYTTAIDVWAVGCIFVEMLLREPRLLVLRASRPTKCKLN</sequence>
<evidence type="ECO:0000313" key="7">
    <source>
        <dbReference type="EMBL" id="OWY97677.1"/>
    </source>
</evidence>
<dbReference type="EMBL" id="NBNE01010192">
    <property type="protein sequence ID" value="OWY97677.1"/>
    <property type="molecule type" value="Genomic_DNA"/>
</dbReference>
<dbReference type="Gene3D" id="1.10.510.10">
    <property type="entry name" value="Transferase(Phosphotransferase) domain 1"/>
    <property type="match status" value="1"/>
</dbReference>
<evidence type="ECO:0000313" key="8">
    <source>
        <dbReference type="Proteomes" id="UP000198211"/>
    </source>
</evidence>
<keyword evidence="4 7" id="KW-0418">Kinase</keyword>
<dbReference type="SUPFAM" id="SSF56112">
    <property type="entry name" value="Protein kinase-like (PK-like)"/>
    <property type="match status" value="1"/>
</dbReference>
<dbReference type="InterPro" id="IPR050117">
    <property type="entry name" value="MAPK"/>
</dbReference>
<dbReference type="AlphaFoldDB" id="A0A225UY19"/>
<dbReference type="FunFam" id="1.10.510.10:FF:000624">
    <property type="entry name" value="Mitogen-activated protein kinase"/>
    <property type="match status" value="1"/>
</dbReference>
<reference evidence="8" key="1">
    <citation type="submission" date="2017-03" db="EMBL/GenBank/DDBJ databases">
        <title>Phytopthora megakarya and P. palmivora, two closely related causual agents of cacao black pod achieved similar genome size and gene model numbers by different mechanisms.</title>
        <authorList>
            <person name="Ali S."/>
            <person name="Shao J."/>
            <person name="Larry D.J."/>
            <person name="Kronmiller B."/>
            <person name="Shen D."/>
            <person name="Strem M.D."/>
            <person name="Melnick R.L."/>
            <person name="Guiltinan M.J."/>
            <person name="Tyler B.M."/>
            <person name="Meinhardt L.W."/>
            <person name="Bailey B.A."/>
        </authorList>
    </citation>
    <scope>NUCLEOTIDE SEQUENCE [LARGE SCALE GENOMIC DNA]</scope>
    <source>
        <strain evidence="8">zdho120</strain>
    </source>
</reference>
<accession>A0A225UY19</accession>
<dbReference type="PANTHER" id="PTHR24055">
    <property type="entry name" value="MITOGEN-ACTIVATED PROTEIN KINASE"/>
    <property type="match status" value="1"/>
</dbReference>
<organism evidence="7 8">
    <name type="scientific">Phytophthora megakarya</name>
    <dbReference type="NCBI Taxonomy" id="4795"/>
    <lineage>
        <taxon>Eukaryota</taxon>
        <taxon>Sar</taxon>
        <taxon>Stramenopiles</taxon>
        <taxon>Oomycota</taxon>
        <taxon>Peronosporomycetes</taxon>
        <taxon>Peronosporales</taxon>
        <taxon>Peronosporaceae</taxon>
        <taxon>Phytophthora</taxon>
    </lineage>
</organism>
<evidence type="ECO:0000256" key="5">
    <source>
        <dbReference type="ARBA" id="ARBA00022840"/>
    </source>
</evidence>
<dbReference type="InterPro" id="IPR011009">
    <property type="entry name" value="Kinase-like_dom_sf"/>
</dbReference>
<evidence type="ECO:0000259" key="6">
    <source>
        <dbReference type="PROSITE" id="PS50011"/>
    </source>
</evidence>
<gene>
    <name evidence="7" type="ORF">PHMEG_00031742</name>
</gene>
<dbReference type="STRING" id="4795.A0A225UY19"/>
<dbReference type="PROSITE" id="PS50011">
    <property type="entry name" value="PROTEIN_KINASE_DOM"/>
    <property type="match status" value="1"/>
</dbReference>
<dbReference type="Proteomes" id="UP000198211">
    <property type="component" value="Unassembled WGS sequence"/>
</dbReference>
<feature type="domain" description="Protein kinase" evidence="6">
    <location>
        <begin position="1"/>
        <end position="153"/>
    </location>
</feature>
<evidence type="ECO:0000256" key="2">
    <source>
        <dbReference type="ARBA" id="ARBA00022679"/>
    </source>
</evidence>
<keyword evidence="3" id="KW-0547">Nucleotide-binding</keyword>
<dbReference type="InterPro" id="IPR000719">
    <property type="entry name" value="Prot_kinase_dom"/>
</dbReference>
<keyword evidence="2" id="KW-0808">Transferase</keyword>
<dbReference type="OrthoDB" id="61479at2759"/>
<dbReference type="SMART" id="SM00220">
    <property type="entry name" value="S_TKc"/>
    <property type="match status" value="1"/>
</dbReference>